<dbReference type="RefSeq" id="WP_138096896.1">
    <property type="nucleotide sequence ID" value="NZ_CP158797.1"/>
</dbReference>
<sequence length="111" mass="13039">MMKGTIENRFKTSRTLGGIPMRSDWREQLKNSELTGLMQRLESMPRETLVEWLQWHKPKGNYTDRKCLDNGAPLLSKAKAVEYTYKEILYIHLRKQHNDFPAATGQLLFKN</sequence>
<name>A0A4U9VHZ7_9SPHI</name>
<gene>
    <name evidence="1" type="ORF">NCTC11429_03257</name>
</gene>
<organism evidence="1 2">
    <name type="scientific">Sphingobacterium thalpophilum</name>
    <dbReference type="NCBI Taxonomy" id="259"/>
    <lineage>
        <taxon>Bacteria</taxon>
        <taxon>Pseudomonadati</taxon>
        <taxon>Bacteroidota</taxon>
        <taxon>Sphingobacteriia</taxon>
        <taxon>Sphingobacteriales</taxon>
        <taxon>Sphingobacteriaceae</taxon>
        <taxon>Sphingobacterium</taxon>
    </lineage>
</organism>
<dbReference type="STRING" id="1123265.GCA_000686625_01556"/>
<proteinExistence type="predicted"/>
<dbReference type="KEGG" id="stha:NCTC11429_03257"/>
<dbReference type="EMBL" id="LR590484">
    <property type="protein sequence ID" value="VTR45703.1"/>
    <property type="molecule type" value="Genomic_DNA"/>
</dbReference>
<evidence type="ECO:0000313" key="2">
    <source>
        <dbReference type="Proteomes" id="UP000308196"/>
    </source>
</evidence>
<dbReference type="AlphaFoldDB" id="A0A4U9VHZ7"/>
<accession>A0A4U9VHZ7</accession>
<protein>
    <submittedName>
        <fullName evidence="1">Uncharacterized protein</fullName>
    </submittedName>
</protein>
<dbReference type="Proteomes" id="UP000308196">
    <property type="component" value="Chromosome"/>
</dbReference>
<evidence type="ECO:0000313" key="1">
    <source>
        <dbReference type="EMBL" id="VTR45703.1"/>
    </source>
</evidence>
<reference evidence="1 2" key="1">
    <citation type="submission" date="2019-05" db="EMBL/GenBank/DDBJ databases">
        <authorList>
            <consortium name="Pathogen Informatics"/>
        </authorList>
    </citation>
    <scope>NUCLEOTIDE SEQUENCE [LARGE SCALE GENOMIC DNA]</scope>
    <source>
        <strain evidence="1 2">NCTC11429</strain>
    </source>
</reference>
<dbReference type="GeneID" id="78463942"/>